<feature type="region of interest" description="Disordered" evidence="1">
    <location>
        <begin position="166"/>
        <end position="214"/>
    </location>
</feature>
<dbReference type="Pfam" id="PF00226">
    <property type="entry name" value="DnaJ"/>
    <property type="match status" value="1"/>
</dbReference>
<evidence type="ECO:0000313" key="4">
    <source>
        <dbReference type="Proteomes" id="UP001305779"/>
    </source>
</evidence>
<dbReference type="CDD" id="cd06257">
    <property type="entry name" value="DnaJ"/>
    <property type="match status" value="1"/>
</dbReference>
<keyword evidence="4" id="KW-1185">Reference proteome</keyword>
<dbReference type="EMBL" id="JAXOVC010000006">
    <property type="protein sequence ID" value="KAK4500333.1"/>
    <property type="molecule type" value="Genomic_DNA"/>
</dbReference>
<dbReference type="SMART" id="SM00271">
    <property type="entry name" value="DnaJ"/>
    <property type="match status" value="1"/>
</dbReference>
<dbReference type="PROSITE" id="PS50076">
    <property type="entry name" value="DNAJ_2"/>
    <property type="match status" value="1"/>
</dbReference>
<dbReference type="InterPro" id="IPR001623">
    <property type="entry name" value="DnaJ_domain"/>
</dbReference>
<proteinExistence type="predicted"/>
<organism evidence="3 4">
    <name type="scientific">Zasmidium cellare</name>
    <name type="common">Wine cellar mold</name>
    <name type="synonym">Racodium cellare</name>
    <dbReference type="NCBI Taxonomy" id="395010"/>
    <lineage>
        <taxon>Eukaryota</taxon>
        <taxon>Fungi</taxon>
        <taxon>Dikarya</taxon>
        <taxon>Ascomycota</taxon>
        <taxon>Pezizomycotina</taxon>
        <taxon>Dothideomycetes</taxon>
        <taxon>Dothideomycetidae</taxon>
        <taxon>Mycosphaerellales</taxon>
        <taxon>Mycosphaerellaceae</taxon>
        <taxon>Zasmidium</taxon>
    </lineage>
</organism>
<comment type="caution">
    <text evidence="3">The sequence shown here is derived from an EMBL/GenBank/DDBJ whole genome shotgun (WGS) entry which is preliminary data.</text>
</comment>
<feature type="compositionally biased region" description="Low complexity" evidence="1">
    <location>
        <begin position="168"/>
        <end position="181"/>
    </location>
</feature>
<accession>A0ABR0EGY0</accession>
<reference evidence="3 4" key="1">
    <citation type="journal article" date="2023" name="G3 (Bethesda)">
        <title>A chromosome-level genome assembly of Zasmidium syzygii isolated from banana leaves.</title>
        <authorList>
            <person name="van Westerhoven A.C."/>
            <person name="Mehrabi R."/>
            <person name="Talebi R."/>
            <person name="Steentjes M.B.F."/>
            <person name="Corcolon B."/>
            <person name="Chong P.A."/>
            <person name="Kema G.H.J."/>
            <person name="Seidl M.F."/>
        </authorList>
    </citation>
    <scope>NUCLEOTIDE SEQUENCE [LARGE SCALE GENOMIC DNA]</scope>
    <source>
        <strain evidence="3 4">P124</strain>
    </source>
</reference>
<name>A0ABR0EGY0_ZASCE</name>
<feature type="domain" description="J" evidence="2">
    <location>
        <begin position="20"/>
        <end position="95"/>
    </location>
</feature>
<evidence type="ECO:0000259" key="2">
    <source>
        <dbReference type="PROSITE" id="PS50076"/>
    </source>
</evidence>
<dbReference type="InterPro" id="IPR036869">
    <property type="entry name" value="J_dom_sf"/>
</dbReference>
<evidence type="ECO:0000256" key="1">
    <source>
        <dbReference type="SAM" id="MobiDB-lite"/>
    </source>
</evidence>
<sequence>MAQDTAALCRAYMQVDQAKDSYDTLGLSREDAPTAADIKAAYRALALHLHPDKAPAGAKAQTHHDMFLKIQKAQDDLLKEVSGGAGASRTDERFTIQEGPTSLHQRNLDFKAKLRQCREAAIKDKHHLDVEKAEAKARWEKKSKAAIAKADRAAEKLVAQQGGKITTKQAQQAAHKQSQKQADPKSAWQQSSNKAAVKATKREKAEVKKKQRIPIRKAAQQATFAGEQDEVAATPLDVSYRRNKAFLSGRAGNISLADEMRREKGTMAKDLRLEKLDQVPSRGSRVVCTH</sequence>
<protein>
    <recommendedName>
        <fullName evidence="2">J domain-containing protein</fullName>
    </recommendedName>
</protein>
<evidence type="ECO:0000313" key="3">
    <source>
        <dbReference type="EMBL" id="KAK4500333.1"/>
    </source>
</evidence>
<dbReference type="SUPFAM" id="SSF46565">
    <property type="entry name" value="Chaperone J-domain"/>
    <property type="match status" value="1"/>
</dbReference>
<dbReference type="Proteomes" id="UP001305779">
    <property type="component" value="Unassembled WGS sequence"/>
</dbReference>
<dbReference type="Gene3D" id="1.10.287.110">
    <property type="entry name" value="DnaJ domain"/>
    <property type="match status" value="1"/>
</dbReference>
<gene>
    <name evidence="3" type="ORF">PRZ48_008522</name>
</gene>